<evidence type="ECO:0000313" key="3">
    <source>
        <dbReference type="EMBL" id="RKF74119.1"/>
    </source>
</evidence>
<feature type="compositionally biased region" description="Polar residues" evidence="1">
    <location>
        <begin position="63"/>
        <end position="82"/>
    </location>
</feature>
<keyword evidence="2" id="KW-0472">Membrane</keyword>
<feature type="region of interest" description="Disordered" evidence="1">
    <location>
        <begin position="1"/>
        <end position="86"/>
    </location>
</feature>
<evidence type="ECO:0000256" key="1">
    <source>
        <dbReference type="SAM" id="MobiDB-lite"/>
    </source>
</evidence>
<feature type="transmembrane region" description="Helical" evidence="2">
    <location>
        <begin position="128"/>
        <end position="146"/>
    </location>
</feature>
<proteinExistence type="predicted"/>
<dbReference type="Proteomes" id="UP000283383">
    <property type="component" value="Unassembled WGS sequence"/>
</dbReference>
<comment type="caution">
    <text evidence="3">The sequence shown here is derived from an EMBL/GenBank/DDBJ whole genome shotgun (WGS) entry which is preliminary data.</text>
</comment>
<sequence>MSLRPWSSEKNIWLDDNHNSANEVKTEQGNRHNAKNSSNTRDLKKEPSSPNPKNYSPNRTHPDSYQSYISPGQIQSSSTQNQHSRDISNLPKYYTEDLKYTGDSDDNFDEKFDIFMEISTRFALANEALVYAFPTMLMNIALSFYFNCCRGKVLAKLCQAMKDNFQGPEYQRCNLQKWNDGTFQLIIDQNSANSSMEQITILISKLDKI</sequence>
<keyword evidence="4" id="KW-1185">Reference proteome</keyword>
<protein>
    <submittedName>
        <fullName evidence="3">Uncharacterized protein</fullName>
    </submittedName>
</protein>
<organism evidence="3 4">
    <name type="scientific">Golovinomyces cichoracearum</name>
    <dbReference type="NCBI Taxonomy" id="62708"/>
    <lineage>
        <taxon>Eukaryota</taxon>
        <taxon>Fungi</taxon>
        <taxon>Dikarya</taxon>
        <taxon>Ascomycota</taxon>
        <taxon>Pezizomycotina</taxon>
        <taxon>Leotiomycetes</taxon>
        <taxon>Erysiphales</taxon>
        <taxon>Erysiphaceae</taxon>
        <taxon>Golovinomyces</taxon>
    </lineage>
</organism>
<evidence type="ECO:0000256" key="2">
    <source>
        <dbReference type="SAM" id="Phobius"/>
    </source>
</evidence>
<accession>A0A420IHV6</accession>
<evidence type="ECO:0000313" key="4">
    <source>
        <dbReference type="Proteomes" id="UP000283383"/>
    </source>
</evidence>
<reference evidence="3 4" key="1">
    <citation type="journal article" date="2018" name="BMC Genomics">
        <title>Comparative genome analyses reveal sequence features reflecting distinct modes of host-adaptation between dicot and monocot powdery mildew.</title>
        <authorList>
            <person name="Wu Y."/>
            <person name="Ma X."/>
            <person name="Pan Z."/>
            <person name="Kale S.D."/>
            <person name="Song Y."/>
            <person name="King H."/>
            <person name="Zhang Q."/>
            <person name="Presley C."/>
            <person name="Deng X."/>
            <person name="Wei C.I."/>
            <person name="Xiao S."/>
        </authorList>
    </citation>
    <scope>NUCLEOTIDE SEQUENCE [LARGE SCALE GENOMIC DNA]</scope>
    <source>
        <strain evidence="3">UMSG3</strain>
    </source>
</reference>
<dbReference type="AlphaFoldDB" id="A0A420IHV6"/>
<keyword evidence="2" id="KW-1133">Transmembrane helix</keyword>
<name>A0A420IHV6_9PEZI</name>
<gene>
    <name evidence="3" type="ORF">GcM3_091027</name>
</gene>
<feature type="compositionally biased region" description="Basic and acidic residues" evidence="1">
    <location>
        <begin position="12"/>
        <end position="30"/>
    </location>
</feature>
<keyword evidence="2" id="KW-0812">Transmembrane</keyword>
<dbReference type="EMBL" id="MCBQ01009101">
    <property type="protein sequence ID" value="RKF74119.1"/>
    <property type="molecule type" value="Genomic_DNA"/>
</dbReference>